<organism evidence="1 2">
    <name type="scientific">Panagrolaimus sp. ES5</name>
    <dbReference type="NCBI Taxonomy" id="591445"/>
    <lineage>
        <taxon>Eukaryota</taxon>
        <taxon>Metazoa</taxon>
        <taxon>Ecdysozoa</taxon>
        <taxon>Nematoda</taxon>
        <taxon>Chromadorea</taxon>
        <taxon>Rhabditida</taxon>
        <taxon>Tylenchina</taxon>
        <taxon>Panagrolaimomorpha</taxon>
        <taxon>Panagrolaimoidea</taxon>
        <taxon>Panagrolaimidae</taxon>
        <taxon>Panagrolaimus</taxon>
    </lineage>
</organism>
<accession>A0AC34FH56</accession>
<proteinExistence type="predicted"/>
<reference evidence="2" key="1">
    <citation type="submission" date="2022-11" db="UniProtKB">
        <authorList>
            <consortium name="WormBaseParasite"/>
        </authorList>
    </citation>
    <scope>IDENTIFICATION</scope>
</reference>
<sequence>MNTKKLESEKFKSAIPGFYYSFIIEKSDQNEVGIYFNEKCEDFVIKNVKINLSIDCANINVDLNDDHDNDYFDEFEYRAVFPINNFIGPKNKFFVKDILKISFSGTLVTALSEDLYSRRMGKMLWEDVHKDFALIVEKKKIMVHKLIFRQFSPIFYRIFDSKMKESIENQVEIPDFDFKTVEAIVKLCYDHEFNEIHKTKNDQSLVDLLRFVDKYDMKIVKNQLEVHLCECITDTNVSEILNAALKYKVEKLRGFCVNFIINSMTDPKPFDGAQDFNPEVFSEVFKYSICQTSTS</sequence>
<evidence type="ECO:0000313" key="2">
    <source>
        <dbReference type="WBParaSite" id="ES5_v2.g16569.t1"/>
    </source>
</evidence>
<dbReference type="WBParaSite" id="ES5_v2.g16569.t1">
    <property type="protein sequence ID" value="ES5_v2.g16569.t1"/>
    <property type="gene ID" value="ES5_v2.g16569"/>
</dbReference>
<protein>
    <submittedName>
        <fullName evidence="2">BTB domain-containing protein</fullName>
    </submittedName>
</protein>
<evidence type="ECO:0000313" key="1">
    <source>
        <dbReference type="Proteomes" id="UP000887579"/>
    </source>
</evidence>
<name>A0AC34FH56_9BILA</name>
<dbReference type="Proteomes" id="UP000887579">
    <property type="component" value="Unplaced"/>
</dbReference>